<gene>
    <name evidence="1" type="ORF">AC579_1785</name>
</gene>
<keyword evidence="2" id="KW-1185">Reference proteome</keyword>
<dbReference type="EMBL" id="LFZO01000036">
    <property type="protein sequence ID" value="KXT16469.1"/>
    <property type="molecule type" value="Genomic_DNA"/>
</dbReference>
<reference evidence="1 2" key="1">
    <citation type="submission" date="2015-07" db="EMBL/GenBank/DDBJ databases">
        <title>Comparative genomics of the Sigatoka disease complex on banana suggests a link between parallel evolutionary changes in Pseudocercospora fijiensis and Pseudocercospora eumusae and increased virulence on the banana host.</title>
        <authorList>
            <person name="Chang T.-C."/>
            <person name="Salvucci A."/>
            <person name="Crous P.W."/>
            <person name="Stergiopoulos I."/>
        </authorList>
    </citation>
    <scope>NUCLEOTIDE SEQUENCE [LARGE SCALE GENOMIC DNA]</scope>
    <source>
        <strain evidence="1 2">CBS 116634</strain>
    </source>
</reference>
<accession>A0A139IP19</accession>
<organism evidence="1 2">
    <name type="scientific">Pseudocercospora musae</name>
    <dbReference type="NCBI Taxonomy" id="113226"/>
    <lineage>
        <taxon>Eukaryota</taxon>
        <taxon>Fungi</taxon>
        <taxon>Dikarya</taxon>
        <taxon>Ascomycota</taxon>
        <taxon>Pezizomycotina</taxon>
        <taxon>Dothideomycetes</taxon>
        <taxon>Dothideomycetidae</taxon>
        <taxon>Mycosphaerellales</taxon>
        <taxon>Mycosphaerellaceae</taxon>
        <taxon>Pseudocercospora</taxon>
    </lineage>
</organism>
<evidence type="ECO:0000313" key="2">
    <source>
        <dbReference type="Proteomes" id="UP000073492"/>
    </source>
</evidence>
<evidence type="ECO:0000313" key="1">
    <source>
        <dbReference type="EMBL" id="KXT16469.1"/>
    </source>
</evidence>
<protein>
    <submittedName>
        <fullName evidence="1">Uncharacterized protein</fullName>
    </submittedName>
</protein>
<dbReference type="AlphaFoldDB" id="A0A139IP19"/>
<proteinExistence type="predicted"/>
<comment type="caution">
    <text evidence="1">The sequence shown here is derived from an EMBL/GenBank/DDBJ whole genome shotgun (WGS) entry which is preliminary data.</text>
</comment>
<name>A0A139IP19_9PEZI</name>
<sequence>MSGGLSAFISDVPADMTVTDAGVGFFRGWDEAVPEIYAFEALSFVGKIRGGVCVRRDRRWRGREVEGFIFVLLVIVEGFSLSELPDVGEGVSSARLVNWVECLRVDDCNSSSASSLGRFCNWCRRKGLFAAVRRGLVCSINECTPS</sequence>
<dbReference type="Proteomes" id="UP000073492">
    <property type="component" value="Unassembled WGS sequence"/>
</dbReference>